<dbReference type="SMART" id="SM00357">
    <property type="entry name" value="CSP"/>
    <property type="match status" value="1"/>
</dbReference>
<dbReference type="Gene3D" id="2.40.50.140">
    <property type="entry name" value="Nucleic acid-binding proteins"/>
    <property type="match status" value="1"/>
</dbReference>
<dbReference type="CDD" id="cd04458">
    <property type="entry name" value="CSP_CDS"/>
    <property type="match status" value="1"/>
</dbReference>
<dbReference type="RefSeq" id="WP_075361947.1">
    <property type="nucleotide sequence ID" value="NZ_MPDM01000007.1"/>
</dbReference>
<dbReference type="PROSITE" id="PS51857">
    <property type="entry name" value="CSD_2"/>
    <property type="match status" value="1"/>
</dbReference>
<dbReference type="STRING" id="156892.BM477_06840"/>
<dbReference type="PRINTS" id="PR00050">
    <property type="entry name" value="COLDSHOCK"/>
</dbReference>
<dbReference type="OrthoDB" id="7477356at2"/>
<evidence type="ECO:0000313" key="3">
    <source>
        <dbReference type="Proteomes" id="UP000186465"/>
    </source>
</evidence>
<organism evidence="2 3">
    <name type="scientific">Boudabousia marimammalium</name>
    <dbReference type="NCBI Taxonomy" id="156892"/>
    <lineage>
        <taxon>Bacteria</taxon>
        <taxon>Bacillati</taxon>
        <taxon>Actinomycetota</taxon>
        <taxon>Actinomycetes</taxon>
        <taxon>Actinomycetales</taxon>
        <taxon>Actinomycetaceae</taxon>
        <taxon>Boudabousia</taxon>
    </lineage>
</organism>
<dbReference type="InterPro" id="IPR002059">
    <property type="entry name" value="CSP_DNA-bd"/>
</dbReference>
<reference evidence="3" key="1">
    <citation type="submission" date="2016-11" db="EMBL/GenBank/DDBJ databases">
        <title>Actinomyces gypaetusis sp. nov. isolated from Gypaetus barbatus in Qinghai Tibet Plateau China.</title>
        <authorList>
            <person name="Meng X."/>
        </authorList>
    </citation>
    <scope>NUCLEOTIDE SEQUENCE [LARGE SCALE GENOMIC DNA]</scope>
    <source>
        <strain evidence="3">DSM 15383</strain>
    </source>
</reference>
<evidence type="ECO:0000259" key="1">
    <source>
        <dbReference type="PROSITE" id="PS51857"/>
    </source>
</evidence>
<dbReference type="InterPro" id="IPR012340">
    <property type="entry name" value="NA-bd_OB-fold"/>
</dbReference>
<dbReference type="AlphaFoldDB" id="A0A1Q5PL65"/>
<sequence>MPVGKVKWFEPTKGFGYITGEDRQDVFVHASVLPEGVKTLRPGTKVDYSFAEGRRGPQVLSLTILSEPAEHKSARRKPEEMVPLVEDLIKLLDASSDPLRRGRYPENGRKIAKLLRALAREFDA</sequence>
<dbReference type="InterPro" id="IPR011129">
    <property type="entry name" value="CSD"/>
</dbReference>
<dbReference type="SUPFAM" id="SSF50249">
    <property type="entry name" value="Nucleic acid-binding proteins"/>
    <property type="match status" value="1"/>
</dbReference>
<protein>
    <submittedName>
        <fullName evidence="2">Cold-shock protein</fullName>
    </submittedName>
</protein>
<gene>
    <name evidence="2" type="ORF">BM477_06840</name>
</gene>
<proteinExistence type="predicted"/>
<dbReference type="EMBL" id="MPDM01000007">
    <property type="protein sequence ID" value="OKL47376.1"/>
    <property type="molecule type" value="Genomic_DNA"/>
</dbReference>
<evidence type="ECO:0000313" key="2">
    <source>
        <dbReference type="EMBL" id="OKL47376.1"/>
    </source>
</evidence>
<dbReference type="Pfam" id="PF00313">
    <property type="entry name" value="CSD"/>
    <property type="match status" value="1"/>
</dbReference>
<dbReference type="GO" id="GO:0003676">
    <property type="term" value="F:nucleic acid binding"/>
    <property type="evidence" value="ECO:0007669"/>
    <property type="project" value="InterPro"/>
</dbReference>
<feature type="domain" description="CSD" evidence="1">
    <location>
        <begin position="1"/>
        <end position="64"/>
    </location>
</feature>
<accession>A0A1Q5PL65</accession>
<dbReference type="Proteomes" id="UP000186465">
    <property type="component" value="Unassembled WGS sequence"/>
</dbReference>
<name>A0A1Q5PL65_9ACTO</name>
<keyword evidence="3" id="KW-1185">Reference proteome</keyword>
<comment type="caution">
    <text evidence="2">The sequence shown here is derived from an EMBL/GenBank/DDBJ whole genome shotgun (WGS) entry which is preliminary data.</text>
</comment>